<proteinExistence type="predicted"/>
<organism evidence="1 2">
    <name type="scientific">Avena sativa</name>
    <name type="common">Oat</name>
    <dbReference type="NCBI Taxonomy" id="4498"/>
    <lineage>
        <taxon>Eukaryota</taxon>
        <taxon>Viridiplantae</taxon>
        <taxon>Streptophyta</taxon>
        <taxon>Embryophyta</taxon>
        <taxon>Tracheophyta</taxon>
        <taxon>Spermatophyta</taxon>
        <taxon>Magnoliopsida</taxon>
        <taxon>Liliopsida</taxon>
        <taxon>Poales</taxon>
        <taxon>Poaceae</taxon>
        <taxon>BOP clade</taxon>
        <taxon>Pooideae</taxon>
        <taxon>Poodae</taxon>
        <taxon>Poeae</taxon>
        <taxon>Poeae Chloroplast Group 1 (Aveneae type)</taxon>
        <taxon>Aveninae</taxon>
        <taxon>Avena</taxon>
    </lineage>
</organism>
<keyword evidence="2" id="KW-1185">Reference proteome</keyword>
<sequence>MGKACFCGPVDTEPCSMGGIVECGVSTDTKASPRRVAIEKAQEELRQEYDVREERRRELEFLVKGGNPLDFKLGHVASLSIQSTSVTDQIAEQNVISEAKCSFAFDASPHGDSVESSGKPGNSSCREANTADNLMLLDGDTSNIGGEKLVKRGTKRTITPQPQLSLCNDGQNSVKEVEDSGLLRLGAKSQAYARRRSKSGKDNANTVPVRSPPVPPLSSQQGDATGVVQEAKNNDHGASSIAPPKPKSSNGSDMLKNASLDNQMAMEMGGVQAIHEGKQEEKHEITDNKAGMLALEISSNSVPGNSRCARGGQVLSAAAIAESSHAIPKEASSRTTSFPSKHSEIYREAHSPEKAGNECSDKSMVDAHADDMEIEASILHPAMQTARFSENEVDITRTDATKTINEYPCKHDRFLSMKVDQSSDEGLSNIAPGQLEGSSMLIDSSTPVQPEASAAVKDEVELSNNVVDTEKEMGHIATSDCNKVDKEAASDLDRNNRCSSALSGSDKLVSVDVPPAPLTKDMLNPVPSTKNSAHNLDNDVRKCSRNDTMVTKKECEDSIMTKKEYEDCILRRARFIEVNIKRAGEQALCNISLEKKQKSHWEFVLEEMSWMANDFMQERLWRSAAAAHMCYWIASSGRAAFEEASVHRKHKSVARILSKSVVKFWRSAETLRATSGEIPKALQVEKLKKLEEMKLAGIKAEKELGGESFEHEKSKWSHQSPIQSYALRFLDYNCNVSPCLSLAEAPPTPERLNDFGILKVPDELSDTNLFYEVAPGAMHAYRESVEHQSVYNKRFVNNGHKEDYEPSTCDFVPDVHRENGYDDEGEAYTYLLPRTYDGGLTSKSGHKKKQHQRMNDTRSYDNGVDPPYDPFLESKTGNQPFLSNGKRPPDFLSIPTKRVRTAARQRVASPFSAGVAGTPQFTSKTDASSGDTNSCQDDQSLLHGGFFPRKNAEIESSVDFDKQLIYDGSEVSTKSKKRKKHKHPGYKAPQSAAESYTLMAGKKDYLKKRLEAYQFDPNGNIALNGQHASKRAKLLHKAPDVSLEALTPVGPLASPVASQMSNMVNPTKIIKIITNRDRGRKTKGLKMAAGHSSPGGAWSNFEDQALVVLVHDMGQNWELVSDALNNIVQLKCIYRRPDECKDRHNLLTDKSSGDGADSADDSGSSQHYQSTLPGIPKGSARQLFQRLQGPFEEETIKTHFEKIIFLGQRLHPCRKKGENQELKPINPLHTSHVLALSQVCPSNFSAGILTPLDLCDTITSSQDALPVGYPGHTNVLTLPNHHGSPGPTLPTSNMNARLPGSPGLVLGSSLPSPSTLNAPSRDAQRYGVPRPTSLQGDEQQRIQYNHMLNGRNLQQPGVSIPGVLPAGVDRGVRVMSGANGMGMVTGIARCAPVARPGFPRLGSPGMLNMASPGNMLSSNGQAMQNSIILHPGAVPGPGNTMLGPRDPMQILRPSQNLEEHRQMTVQELQMQVSQGNSQAVHFSGTPFSNAGTSSPVQSFPVQQSQPQQMHMFGNTQHSHMRGANQSSSQHQAYARLAKERHIQQSMMPQQQHPLSAAGAVPTVQSGSQMQQQSAASAIPSSHLHHKKPNPAQNPQVLPNQPANSISNKQKKQQALQQSRQNQQQRNQGSQQAKLMKSLGRGNMMQQNSLVDATQPSGINATLNNQVSDKNMVQQGPAYFAGNKGLNPSVSQSGNQPKVYAAHLPQSSIQSSDIGSQGSIHGSPNQTLLALHQAPVNLSSRLATQQQQQRHMNPSHNNIQRLMMQQNRQLNTDGRVELPVDQVQPNQVIPSTSIARSTDSGSPGVSSVQQRNQESSQDTSAVTSTSQLGSSPQDTFIGNEVLVSASNQGMLQRQMSGGVPIHGHVIGAQRQQQHARQQLQTQQQQRPVQGSVCTHPSNSGPG</sequence>
<protein>
    <submittedName>
        <fullName evidence="1">Uncharacterized protein</fullName>
    </submittedName>
</protein>
<reference evidence="1" key="2">
    <citation type="submission" date="2025-09" db="UniProtKB">
        <authorList>
            <consortium name="EnsemblPlants"/>
        </authorList>
    </citation>
    <scope>IDENTIFICATION</scope>
</reference>
<evidence type="ECO:0000313" key="1">
    <source>
        <dbReference type="EnsemblPlants" id="AVESA.00010b.r2.3CG0482510.2.CDS"/>
    </source>
</evidence>
<accession>A0ACD5VMG2</accession>
<dbReference type="EnsemblPlants" id="AVESA.00010b.r2.3CG0482510.2">
    <property type="protein sequence ID" value="AVESA.00010b.r2.3CG0482510.2.CDS"/>
    <property type="gene ID" value="AVESA.00010b.r2.3CG0482510"/>
</dbReference>
<reference evidence="1" key="1">
    <citation type="submission" date="2021-05" db="EMBL/GenBank/DDBJ databases">
        <authorList>
            <person name="Scholz U."/>
            <person name="Mascher M."/>
            <person name="Fiebig A."/>
        </authorList>
    </citation>
    <scope>NUCLEOTIDE SEQUENCE [LARGE SCALE GENOMIC DNA]</scope>
</reference>
<name>A0ACD5VMG2_AVESA</name>
<dbReference type="Proteomes" id="UP001732700">
    <property type="component" value="Chromosome 3C"/>
</dbReference>
<evidence type="ECO:0000313" key="2">
    <source>
        <dbReference type="Proteomes" id="UP001732700"/>
    </source>
</evidence>